<feature type="compositionally biased region" description="Polar residues" evidence="8">
    <location>
        <begin position="122"/>
        <end position="162"/>
    </location>
</feature>
<dbReference type="PANTHER" id="PTHR16514">
    <property type="entry name" value="LOW DENSITY LIPOPROTEIN RECEPTOR CLASS A DOMAIN-CONTAINING 4A"/>
    <property type="match status" value="1"/>
</dbReference>
<evidence type="ECO:0000256" key="3">
    <source>
        <dbReference type="ARBA" id="ARBA00022692"/>
    </source>
</evidence>
<keyword evidence="6" id="KW-1133">Transmembrane helix</keyword>
<accession>A0A3Q2XCH8</accession>
<feature type="compositionally biased region" description="Low complexity" evidence="8">
    <location>
        <begin position="98"/>
        <end position="110"/>
    </location>
</feature>
<organism evidence="9 10">
    <name type="scientific">Hippocampus comes</name>
    <name type="common">Tiger tail seahorse</name>
    <dbReference type="NCBI Taxonomy" id="109280"/>
    <lineage>
        <taxon>Eukaryota</taxon>
        <taxon>Metazoa</taxon>
        <taxon>Chordata</taxon>
        <taxon>Craniata</taxon>
        <taxon>Vertebrata</taxon>
        <taxon>Euteleostomi</taxon>
        <taxon>Actinopterygii</taxon>
        <taxon>Neopterygii</taxon>
        <taxon>Teleostei</taxon>
        <taxon>Neoteleostei</taxon>
        <taxon>Acanthomorphata</taxon>
        <taxon>Syngnathiaria</taxon>
        <taxon>Syngnathiformes</taxon>
        <taxon>Syngnathoidei</taxon>
        <taxon>Syngnathidae</taxon>
        <taxon>Hippocampus</taxon>
    </lineage>
</organism>
<dbReference type="Proteomes" id="UP000264820">
    <property type="component" value="Unplaced"/>
</dbReference>
<dbReference type="GO" id="GO:0030512">
    <property type="term" value="P:negative regulation of transforming growth factor beta receptor signaling pathway"/>
    <property type="evidence" value="ECO:0007669"/>
    <property type="project" value="InterPro"/>
</dbReference>
<dbReference type="GO" id="GO:0000139">
    <property type="term" value="C:Golgi membrane"/>
    <property type="evidence" value="ECO:0007669"/>
    <property type="project" value="TreeGrafter"/>
</dbReference>
<dbReference type="InterPro" id="IPR043445">
    <property type="entry name" value="TMEPAI/LRAD4"/>
</dbReference>
<evidence type="ECO:0000256" key="8">
    <source>
        <dbReference type="SAM" id="MobiDB-lite"/>
    </source>
</evidence>
<keyword evidence="10" id="KW-1185">Reference proteome</keyword>
<keyword evidence="5" id="KW-0967">Endosome</keyword>
<keyword evidence="7" id="KW-0472">Membrane</keyword>
<keyword evidence="3" id="KW-0812">Transmembrane</keyword>
<comment type="subcellular location">
    <subcellularLocation>
        <location evidence="1">Early endosome membrane</location>
        <topology evidence="1">Single-pass membrane protein</topology>
    </subcellularLocation>
</comment>
<keyword evidence="4" id="KW-0734">Signal transduction inhibitor</keyword>
<dbReference type="Ensembl" id="ENSHCOT00000011551.1">
    <property type="protein sequence ID" value="ENSHCOP00000001758.1"/>
    <property type="gene ID" value="ENSHCOG00000002785.1"/>
</dbReference>
<evidence type="ECO:0000256" key="5">
    <source>
        <dbReference type="ARBA" id="ARBA00022753"/>
    </source>
</evidence>
<evidence type="ECO:0000256" key="4">
    <source>
        <dbReference type="ARBA" id="ARBA00022700"/>
    </source>
</evidence>
<dbReference type="GO" id="GO:0070412">
    <property type="term" value="F:R-SMAD binding"/>
    <property type="evidence" value="ECO:0007669"/>
    <property type="project" value="InterPro"/>
</dbReference>
<reference evidence="9" key="2">
    <citation type="submission" date="2025-09" db="UniProtKB">
        <authorList>
            <consortium name="Ensembl"/>
        </authorList>
    </citation>
    <scope>IDENTIFICATION</scope>
</reference>
<protein>
    <submittedName>
        <fullName evidence="9">Uncharacterized protein</fullName>
    </submittedName>
</protein>
<name>A0A3Q2XCH8_HIPCM</name>
<dbReference type="GO" id="GO:0031901">
    <property type="term" value="C:early endosome membrane"/>
    <property type="evidence" value="ECO:0007669"/>
    <property type="project" value="UniProtKB-SubCell"/>
</dbReference>
<evidence type="ECO:0000256" key="6">
    <source>
        <dbReference type="ARBA" id="ARBA00022989"/>
    </source>
</evidence>
<dbReference type="AlphaFoldDB" id="A0A3Q2XCH8"/>
<sequence>QINTSLFALQIDGSMDGWNHITPVFAQHRHLCRLQPTYPDMLQETVNLPPMICLPDAEEKERRKTPRCFQQHPELKCSCICAPPNRNVLTDNYGQSTGPPAAKSESGSSGERSESPPPSYSVTIKDSYCQSPLPSPKRLQTSWSAIENTTSTAAVPHNSSVT</sequence>
<evidence type="ECO:0000313" key="9">
    <source>
        <dbReference type="Ensembl" id="ENSHCOP00000001758.1"/>
    </source>
</evidence>
<reference evidence="9" key="1">
    <citation type="submission" date="2025-08" db="UniProtKB">
        <authorList>
            <consortium name="Ensembl"/>
        </authorList>
    </citation>
    <scope>IDENTIFICATION</scope>
</reference>
<evidence type="ECO:0000256" key="7">
    <source>
        <dbReference type="ARBA" id="ARBA00023136"/>
    </source>
</evidence>
<dbReference type="PANTHER" id="PTHR16514:SF3">
    <property type="entry name" value="LOW-DENSITY LIPOPROTEIN RECEPTOR CLASS A DOMAIN-CONTAINING PROTEIN 4-LIKE ISOFORM X1"/>
    <property type="match status" value="1"/>
</dbReference>
<proteinExistence type="inferred from homology"/>
<comment type="similarity">
    <text evidence="2">Belongs to the PMEPA1 family.</text>
</comment>
<evidence type="ECO:0000313" key="10">
    <source>
        <dbReference type="Proteomes" id="UP000264820"/>
    </source>
</evidence>
<evidence type="ECO:0000256" key="2">
    <source>
        <dbReference type="ARBA" id="ARBA00009908"/>
    </source>
</evidence>
<feature type="region of interest" description="Disordered" evidence="8">
    <location>
        <begin position="90"/>
        <end position="162"/>
    </location>
</feature>
<evidence type="ECO:0000256" key="1">
    <source>
        <dbReference type="ARBA" id="ARBA00004391"/>
    </source>
</evidence>